<gene>
    <name evidence="2" type="ORF">ACFSQT_27385</name>
</gene>
<evidence type="ECO:0000313" key="3">
    <source>
        <dbReference type="Proteomes" id="UP001597349"/>
    </source>
</evidence>
<keyword evidence="3" id="KW-1185">Reference proteome</keyword>
<dbReference type="RefSeq" id="WP_379023999.1">
    <property type="nucleotide sequence ID" value="NZ_JBHUGY010000045.1"/>
</dbReference>
<feature type="signal peptide" evidence="1">
    <location>
        <begin position="1"/>
        <end position="23"/>
    </location>
</feature>
<proteinExistence type="predicted"/>
<feature type="chain" id="PRO_5047502375" evidence="1">
    <location>
        <begin position="24"/>
        <end position="277"/>
    </location>
</feature>
<sequence>MKSYTASVLGLLGWIFCSLSASAQESSPADQIAQIAADSKCATTDWEDRGFAKKAYFRGMALVFAKAICQPDRPDVKIVSAARGTPGTRSDKTDGLTWYDAKFQALGMSNATDGVDTLRHAYALLIGLGMRESSGKYCVGRDRSANFSSADSAEAGLFQTSWGAHIASTTMSDLFSTYKSDQKGCLLEVFSKQVTCSAWDARTWGSGTGADWQKLTKSCPAFAAEYAAVLLRTSGGKKGEFGPIRTRKAQVLPECDSMLSQIQALIKATPQICDTLK</sequence>
<keyword evidence="1" id="KW-0732">Signal</keyword>
<protein>
    <submittedName>
        <fullName evidence="2">Uncharacterized protein</fullName>
    </submittedName>
</protein>
<evidence type="ECO:0000313" key="2">
    <source>
        <dbReference type="EMBL" id="MFD2056663.1"/>
    </source>
</evidence>
<comment type="caution">
    <text evidence="2">The sequence shown here is derived from an EMBL/GenBank/DDBJ whole genome shotgun (WGS) entry which is preliminary data.</text>
</comment>
<accession>A0ABW4WL10</accession>
<reference evidence="3" key="1">
    <citation type="journal article" date="2019" name="Int. J. Syst. Evol. Microbiol.">
        <title>The Global Catalogue of Microorganisms (GCM) 10K type strain sequencing project: providing services to taxonomists for standard genome sequencing and annotation.</title>
        <authorList>
            <consortium name="The Broad Institute Genomics Platform"/>
            <consortium name="The Broad Institute Genome Sequencing Center for Infectious Disease"/>
            <person name="Wu L."/>
            <person name="Ma J."/>
        </authorList>
    </citation>
    <scope>NUCLEOTIDE SEQUENCE [LARGE SCALE GENOMIC DNA]</scope>
    <source>
        <strain evidence="3">CGMCC 1.16226</strain>
    </source>
</reference>
<evidence type="ECO:0000256" key="1">
    <source>
        <dbReference type="SAM" id="SignalP"/>
    </source>
</evidence>
<dbReference type="Proteomes" id="UP001597349">
    <property type="component" value="Unassembled WGS sequence"/>
</dbReference>
<dbReference type="EMBL" id="JBHUGY010000045">
    <property type="protein sequence ID" value="MFD2056663.1"/>
    <property type="molecule type" value="Genomic_DNA"/>
</dbReference>
<organism evidence="2 3">
    <name type="scientific">Mesorhizobium calcicola</name>
    <dbReference type="NCBI Taxonomy" id="1300310"/>
    <lineage>
        <taxon>Bacteria</taxon>
        <taxon>Pseudomonadati</taxon>
        <taxon>Pseudomonadota</taxon>
        <taxon>Alphaproteobacteria</taxon>
        <taxon>Hyphomicrobiales</taxon>
        <taxon>Phyllobacteriaceae</taxon>
        <taxon>Mesorhizobium</taxon>
    </lineage>
</organism>
<name>A0ABW4WL10_9HYPH</name>